<dbReference type="Proteomes" id="UP001204144">
    <property type="component" value="Unassembled WGS sequence"/>
</dbReference>
<comment type="similarity">
    <text evidence="2">Belongs to the peptidase S54 family.</text>
</comment>
<feature type="transmembrane region" description="Helical" evidence="7">
    <location>
        <begin position="85"/>
        <end position="104"/>
    </location>
</feature>
<dbReference type="RefSeq" id="WP_255036566.1">
    <property type="nucleotide sequence ID" value="NZ_RJUF01000015.1"/>
</dbReference>
<comment type="caution">
    <text evidence="9">The sequence shown here is derived from an EMBL/GenBank/DDBJ whole genome shotgun (WGS) entry which is preliminary data.</text>
</comment>
<evidence type="ECO:0000256" key="2">
    <source>
        <dbReference type="ARBA" id="ARBA00009045"/>
    </source>
</evidence>
<dbReference type="InterPro" id="IPR050925">
    <property type="entry name" value="Rhomboid_protease_S54"/>
</dbReference>
<dbReference type="InterPro" id="IPR022764">
    <property type="entry name" value="Peptidase_S54_rhomboid_dom"/>
</dbReference>
<accession>A0AAE3H0S6</accession>
<evidence type="ECO:0000259" key="8">
    <source>
        <dbReference type="Pfam" id="PF01694"/>
    </source>
</evidence>
<evidence type="ECO:0000256" key="3">
    <source>
        <dbReference type="ARBA" id="ARBA00022692"/>
    </source>
</evidence>
<dbReference type="GO" id="GO:0016020">
    <property type="term" value="C:membrane"/>
    <property type="evidence" value="ECO:0007669"/>
    <property type="project" value="UniProtKB-SubCell"/>
</dbReference>
<dbReference type="AlphaFoldDB" id="A0AAE3H0S6"/>
<evidence type="ECO:0000256" key="5">
    <source>
        <dbReference type="ARBA" id="ARBA00022989"/>
    </source>
</evidence>
<dbReference type="EMBL" id="RJUF01000015">
    <property type="protein sequence ID" value="MCP9762793.1"/>
    <property type="molecule type" value="Genomic_DNA"/>
</dbReference>
<dbReference type="Gene3D" id="1.20.1540.10">
    <property type="entry name" value="Rhomboid-like"/>
    <property type="match status" value="1"/>
</dbReference>
<gene>
    <name evidence="9" type="ORF">EGI31_07475</name>
</gene>
<feature type="domain" description="Peptidase S54 rhomboid" evidence="8">
    <location>
        <begin position="39"/>
        <end position="190"/>
    </location>
</feature>
<comment type="subcellular location">
    <subcellularLocation>
        <location evidence="1">Membrane</location>
        <topology evidence="1">Multi-pass membrane protein</topology>
    </subcellularLocation>
</comment>
<dbReference type="PANTHER" id="PTHR43731:SF14">
    <property type="entry name" value="PRESENILIN-ASSOCIATED RHOMBOID-LIKE PROTEIN, MITOCHONDRIAL"/>
    <property type="match status" value="1"/>
</dbReference>
<dbReference type="GO" id="GO:0006508">
    <property type="term" value="P:proteolysis"/>
    <property type="evidence" value="ECO:0007669"/>
    <property type="project" value="UniProtKB-KW"/>
</dbReference>
<dbReference type="Pfam" id="PF01694">
    <property type="entry name" value="Rhomboid"/>
    <property type="match status" value="1"/>
</dbReference>
<name>A0AAE3H0S6_9BACT</name>
<keyword evidence="9" id="KW-0645">Protease</keyword>
<dbReference type="SUPFAM" id="SSF144091">
    <property type="entry name" value="Rhomboid-like"/>
    <property type="match status" value="1"/>
</dbReference>
<keyword evidence="6 7" id="KW-0472">Membrane</keyword>
<evidence type="ECO:0000256" key="4">
    <source>
        <dbReference type="ARBA" id="ARBA00022801"/>
    </source>
</evidence>
<evidence type="ECO:0000313" key="9">
    <source>
        <dbReference type="EMBL" id="MCP9762793.1"/>
    </source>
</evidence>
<dbReference type="GO" id="GO:0004252">
    <property type="term" value="F:serine-type endopeptidase activity"/>
    <property type="evidence" value="ECO:0007669"/>
    <property type="project" value="InterPro"/>
</dbReference>
<protein>
    <submittedName>
        <fullName evidence="9">Rhomboid family intramembrane serine protease</fullName>
    </submittedName>
</protein>
<keyword evidence="5 7" id="KW-1133">Transmembrane helix</keyword>
<evidence type="ECO:0000313" key="10">
    <source>
        <dbReference type="Proteomes" id="UP001204144"/>
    </source>
</evidence>
<reference evidence="9 10" key="1">
    <citation type="submission" date="2018-11" db="EMBL/GenBank/DDBJ databases">
        <title>Novel bacteria species description.</title>
        <authorList>
            <person name="Han J.-H."/>
        </authorList>
    </citation>
    <scope>NUCLEOTIDE SEQUENCE [LARGE SCALE GENOMIC DNA]</scope>
    <source>
        <strain evidence="9 10">KCTC23259</strain>
    </source>
</reference>
<keyword evidence="10" id="KW-1185">Reference proteome</keyword>
<feature type="transmembrane region" description="Helical" evidence="7">
    <location>
        <begin position="137"/>
        <end position="161"/>
    </location>
</feature>
<evidence type="ECO:0000256" key="6">
    <source>
        <dbReference type="ARBA" id="ARBA00023136"/>
    </source>
</evidence>
<dbReference type="InterPro" id="IPR035952">
    <property type="entry name" value="Rhomboid-like_sf"/>
</dbReference>
<feature type="transmembrane region" description="Helical" evidence="7">
    <location>
        <begin position="111"/>
        <end position="131"/>
    </location>
</feature>
<keyword evidence="4" id="KW-0378">Hydrolase</keyword>
<feature type="transmembrane region" description="Helical" evidence="7">
    <location>
        <begin position="173"/>
        <end position="190"/>
    </location>
</feature>
<keyword evidence="3 7" id="KW-0812">Transmembrane</keyword>
<evidence type="ECO:0000256" key="1">
    <source>
        <dbReference type="ARBA" id="ARBA00004141"/>
    </source>
</evidence>
<dbReference type="PANTHER" id="PTHR43731">
    <property type="entry name" value="RHOMBOID PROTEASE"/>
    <property type="match status" value="1"/>
</dbReference>
<feature type="transmembrane region" description="Helical" evidence="7">
    <location>
        <begin position="6"/>
        <end position="23"/>
    </location>
</feature>
<organism evidence="9 10">
    <name type="scientific">Lacihabitans soyangensis</name>
    <dbReference type="NCBI Taxonomy" id="869394"/>
    <lineage>
        <taxon>Bacteria</taxon>
        <taxon>Pseudomonadati</taxon>
        <taxon>Bacteroidota</taxon>
        <taxon>Cytophagia</taxon>
        <taxon>Cytophagales</taxon>
        <taxon>Leadbetterellaceae</taxon>
        <taxon>Lacihabitans</taxon>
    </lineage>
</organism>
<proteinExistence type="inferred from homology"/>
<sequence length="205" mass="23380">MSLSIIIILITVIISFMAFRDKGLMNKLIHNPYSVSHRKEYYRILTCGFIHADYMHLLLNMYALYLFGGAVESYFEYLFGGNAKLYFMLLYLLGIIVSNIPDVIKYKNMAFYNSLGASGGVSSIVFASIILSPMTKLMMFPIPIPMPAYIFALIYVAYSVYMDRRQGDNVNHMAHLWGGLWGVVFMMVVYPDSIKGFFNQILGSF</sequence>
<evidence type="ECO:0000256" key="7">
    <source>
        <dbReference type="SAM" id="Phobius"/>
    </source>
</evidence>